<proteinExistence type="predicted"/>
<dbReference type="EMBL" id="BMAO01036414">
    <property type="protein sequence ID" value="GFR10466.1"/>
    <property type="molecule type" value="Genomic_DNA"/>
</dbReference>
<dbReference type="Proteomes" id="UP000887116">
    <property type="component" value="Unassembled WGS sequence"/>
</dbReference>
<protein>
    <submittedName>
        <fullName evidence="1">Uncharacterized protein</fullName>
    </submittedName>
</protein>
<dbReference type="OrthoDB" id="10425362at2759"/>
<accession>A0A8X6LGY8</accession>
<comment type="caution">
    <text evidence="1">The sequence shown here is derived from an EMBL/GenBank/DDBJ whole genome shotgun (WGS) entry which is preliminary data.</text>
</comment>
<keyword evidence="2" id="KW-1185">Reference proteome</keyword>
<organism evidence="1 2">
    <name type="scientific">Trichonephila clavata</name>
    <name type="common">Joro spider</name>
    <name type="synonym">Nephila clavata</name>
    <dbReference type="NCBI Taxonomy" id="2740835"/>
    <lineage>
        <taxon>Eukaryota</taxon>
        <taxon>Metazoa</taxon>
        <taxon>Ecdysozoa</taxon>
        <taxon>Arthropoda</taxon>
        <taxon>Chelicerata</taxon>
        <taxon>Arachnida</taxon>
        <taxon>Araneae</taxon>
        <taxon>Araneomorphae</taxon>
        <taxon>Entelegynae</taxon>
        <taxon>Araneoidea</taxon>
        <taxon>Nephilidae</taxon>
        <taxon>Trichonephila</taxon>
    </lineage>
</organism>
<reference evidence="1" key="1">
    <citation type="submission" date="2020-07" db="EMBL/GenBank/DDBJ databases">
        <title>Multicomponent nature underlies the extraordinary mechanical properties of spider dragline silk.</title>
        <authorList>
            <person name="Kono N."/>
            <person name="Nakamura H."/>
            <person name="Mori M."/>
            <person name="Yoshida Y."/>
            <person name="Ohtoshi R."/>
            <person name="Malay A.D."/>
            <person name="Moran D.A.P."/>
            <person name="Tomita M."/>
            <person name="Numata K."/>
            <person name="Arakawa K."/>
        </authorList>
    </citation>
    <scope>NUCLEOTIDE SEQUENCE</scope>
</reference>
<dbReference type="AlphaFoldDB" id="A0A8X6LGY8"/>
<evidence type="ECO:0000313" key="2">
    <source>
        <dbReference type="Proteomes" id="UP000887116"/>
    </source>
</evidence>
<sequence length="101" mass="11825">MPFMRILRVNKDSECEVSNPPRCGDNQLSFNSQLFRLKSTVKQKIIGFLFHCGVCYRFTCYRSLVGGRVRSRKRSIDGFKRKGFISFGVFARFRPQTFLFP</sequence>
<name>A0A8X6LGY8_TRICU</name>
<evidence type="ECO:0000313" key="1">
    <source>
        <dbReference type="EMBL" id="GFR10466.1"/>
    </source>
</evidence>
<gene>
    <name evidence="1" type="ORF">TNCT_56491</name>
</gene>